<evidence type="ECO:0000313" key="2">
    <source>
        <dbReference type="Proteomes" id="UP001600888"/>
    </source>
</evidence>
<dbReference type="Gene3D" id="3.20.20.80">
    <property type="entry name" value="Glycosidases"/>
    <property type="match status" value="1"/>
</dbReference>
<dbReference type="Pfam" id="PF03659">
    <property type="entry name" value="Glyco_hydro_71"/>
    <property type="match status" value="1"/>
</dbReference>
<accession>A0ABR4DYA1</accession>
<dbReference type="InterPro" id="IPR005197">
    <property type="entry name" value="Glyco_hydro_71"/>
</dbReference>
<dbReference type="Proteomes" id="UP001600888">
    <property type="component" value="Unassembled WGS sequence"/>
</dbReference>
<name>A0ABR4DYA1_9PEZI</name>
<comment type="caution">
    <text evidence="1">The sequence shown here is derived from an EMBL/GenBank/DDBJ whole genome shotgun (WGS) entry which is preliminary data.</text>
</comment>
<sequence>MLSFLTGCLQRHFGDDEDDNSHPHNPPSQGIDRKVFAHYVFGLTDGHTYEDWNQEILAAQAAGIDGFALNIGPNDHYTMPQLRQAYSAASSLFGGRFVMFLSFDMAAGEWPVDQVVACINEFKDSPAQCRVNGLPFVSTFEGPQWAGNWPAVRQATGGIYFVPDWSSLGPHGVGEKLGLVDGAFSWGAWPRADQHHMTTDEDVQYQRQLRGKSFMAGVSPWFYTRLPQWEKNWLSASEKLWYDRWMHMLELRPEFVQIITWNDYGESSYIYDPVRPGQIVPGAEHYVHDLCPHTAFRTILPHFIAAYKAGSTQIGMPQEDCAIAWYRTTPAACGHDGDTAWGQGGGQSASQGARDVVSVLAVTREPTALHVSIGGLSQEYITHHQHGHLTFFEVPFDGRLGPVQLFLNGKSVTGPEIRNEIPQCGHNTFNCTAIHI</sequence>
<gene>
    <name evidence="1" type="ORF">FJTKL_02487</name>
</gene>
<dbReference type="CDD" id="cd11577">
    <property type="entry name" value="GH71"/>
    <property type="match status" value="1"/>
</dbReference>
<reference evidence="1 2" key="1">
    <citation type="submission" date="2024-03" db="EMBL/GenBank/DDBJ databases">
        <title>A high-quality draft genome sequence of Diaporthe vaccinii, a causative agent of upright dieback and viscid rot disease in cranberry plants.</title>
        <authorList>
            <person name="Sarrasin M."/>
            <person name="Lang B.F."/>
            <person name="Burger G."/>
        </authorList>
    </citation>
    <scope>NUCLEOTIDE SEQUENCE [LARGE SCALE GENOMIC DNA]</scope>
    <source>
        <strain evidence="1 2">IS7</strain>
    </source>
</reference>
<organism evidence="1 2">
    <name type="scientific">Diaporthe vaccinii</name>
    <dbReference type="NCBI Taxonomy" id="105482"/>
    <lineage>
        <taxon>Eukaryota</taxon>
        <taxon>Fungi</taxon>
        <taxon>Dikarya</taxon>
        <taxon>Ascomycota</taxon>
        <taxon>Pezizomycotina</taxon>
        <taxon>Sordariomycetes</taxon>
        <taxon>Sordariomycetidae</taxon>
        <taxon>Diaporthales</taxon>
        <taxon>Diaporthaceae</taxon>
        <taxon>Diaporthe</taxon>
        <taxon>Diaporthe eres species complex</taxon>
    </lineage>
</organism>
<keyword evidence="2" id="KW-1185">Reference proteome</keyword>
<proteinExistence type="predicted"/>
<evidence type="ECO:0000313" key="1">
    <source>
        <dbReference type="EMBL" id="KAL2275151.1"/>
    </source>
</evidence>
<dbReference type="EMBL" id="JBAWTH010000141">
    <property type="protein sequence ID" value="KAL2275151.1"/>
    <property type="molecule type" value="Genomic_DNA"/>
</dbReference>
<protein>
    <submittedName>
        <fullName evidence="1">Uncharacterized protein</fullName>
    </submittedName>
</protein>